<dbReference type="AlphaFoldDB" id="A0A2A9PBM2"/>
<name>A0A2A9PBM2_OPHUN</name>
<reference evidence="2 3" key="1">
    <citation type="journal article" date="2015" name="BMC Genomics">
        <title>Gene expression during zombie ant biting behavior reflects the complexity underlying fungal parasitic behavioral manipulation.</title>
        <authorList>
            <person name="de Bekker C."/>
            <person name="Ohm R.A."/>
            <person name="Loreto R.G."/>
            <person name="Sebastian A."/>
            <person name="Albert I."/>
            <person name="Merrow M."/>
            <person name="Brachmann A."/>
            <person name="Hughes D.P."/>
        </authorList>
    </citation>
    <scope>NUCLEOTIDE SEQUENCE [LARGE SCALE GENOMIC DNA]</scope>
    <source>
        <strain evidence="2 3">SC16a</strain>
    </source>
</reference>
<feature type="region of interest" description="Disordered" evidence="1">
    <location>
        <begin position="1"/>
        <end position="67"/>
    </location>
</feature>
<evidence type="ECO:0000256" key="1">
    <source>
        <dbReference type="SAM" id="MobiDB-lite"/>
    </source>
</evidence>
<feature type="compositionally biased region" description="Pro residues" evidence="1">
    <location>
        <begin position="38"/>
        <end position="53"/>
    </location>
</feature>
<protein>
    <submittedName>
        <fullName evidence="2">Uncharacterized protein</fullName>
    </submittedName>
</protein>
<accession>A0A2A9PBM2</accession>
<sequence length="100" mass="10993">MDAASESDDIAQSMGFSSFGGPTKKRPHDDIAVSAPPASAPPPSHPRRPPPPASGRRHNPNWYEGYYDPSSNENPWLALEETLGLKSEGTWLPPRHYSNR</sequence>
<dbReference type="OrthoDB" id="5419162at2759"/>
<evidence type="ECO:0000313" key="2">
    <source>
        <dbReference type="EMBL" id="PFH58915.1"/>
    </source>
</evidence>
<organism evidence="2 3">
    <name type="scientific">Ophiocordyceps unilateralis</name>
    <name type="common">Zombie-ant fungus</name>
    <name type="synonym">Torrubia unilateralis</name>
    <dbReference type="NCBI Taxonomy" id="268505"/>
    <lineage>
        <taxon>Eukaryota</taxon>
        <taxon>Fungi</taxon>
        <taxon>Dikarya</taxon>
        <taxon>Ascomycota</taxon>
        <taxon>Pezizomycotina</taxon>
        <taxon>Sordariomycetes</taxon>
        <taxon>Hypocreomycetidae</taxon>
        <taxon>Hypocreales</taxon>
        <taxon>Ophiocordycipitaceae</taxon>
        <taxon>Ophiocordyceps</taxon>
    </lineage>
</organism>
<comment type="caution">
    <text evidence="2">The sequence shown here is derived from an EMBL/GenBank/DDBJ whole genome shotgun (WGS) entry which is preliminary data.</text>
</comment>
<keyword evidence="3" id="KW-1185">Reference proteome</keyword>
<reference evidence="2 3" key="2">
    <citation type="journal article" date="2017" name="Sci. Rep.">
        <title>Ant-infecting Ophiocordyceps genomes reveal a high diversity of potential behavioral manipulation genes and a possible major role for enterotoxins.</title>
        <authorList>
            <person name="de Bekker C."/>
            <person name="Ohm R.A."/>
            <person name="Evans H.C."/>
            <person name="Brachmann A."/>
            <person name="Hughes D.P."/>
        </authorList>
    </citation>
    <scope>NUCLEOTIDE SEQUENCE [LARGE SCALE GENOMIC DNA]</scope>
    <source>
        <strain evidence="2 3">SC16a</strain>
    </source>
</reference>
<dbReference type="EMBL" id="LAZP02000243">
    <property type="protein sequence ID" value="PFH58915.1"/>
    <property type="molecule type" value="Genomic_DNA"/>
</dbReference>
<evidence type="ECO:0000313" key="3">
    <source>
        <dbReference type="Proteomes" id="UP000037136"/>
    </source>
</evidence>
<dbReference type="Proteomes" id="UP000037136">
    <property type="component" value="Unassembled WGS sequence"/>
</dbReference>
<gene>
    <name evidence="2" type="ORF">XA68_13042</name>
</gene>
<proteinExistence type="predicted"/>